<evidence type="ECO:0000313" key="2">
    <source>
        <dbReference type="Proteomes" id="UP001295423"/>
    </source>
</evidence>
<name>A0AAD2CXJ4_9STRA</name>
<accession>A0AAD2CXJ4</accession>
<dbReference type="CDD" id="cd02440">
    <property type="entry name" value="AdoMet_MTases"/>
    <property type="match status" value="1"/>
</dbReference>
<proteinExistence type="predicted"/>
<dbReference type="EMBL" id="CAKOGP040001669">
    <property type="protein sequence ID" value="CAJ1946442.1"/>
    <property type="molecule type" value="Genomic_DNA"/>
</dbReference>
<gene>
    <name evidence="1" type="ORF">CYCCA115_LOCUS10585</name>
</gene>
<dbReference type="SUPFAM" id="SSF53335">
    <property type="entry name" value="S-adenosyl-L-methionine-dependent methyltransferases"/>
    <property type="match status" value="1"/>
</dbReference>
<organism evidence="1 2">
    <name type="scientific">Cylindrotheca closterium</name>
    <dbReference type="NCBI Taxonomy" id="2856"/>
    <lineage>
        <taxon>Eukaryota</taxon>
        <taxon>Sar</taxon>
        <taxon>Stramenopiles</taxon>
        <taxon>Ochrophyta</taxon>
        <taxon>Bacillariophyta</taxon>
        <taxon>Bacillariophyceae</taxon>
        <taxon>Bacillariophycidae</taxon>
        <taxon>Bacillariales</taxon>
        <taxon>Bacillariaceae</taxon>
        <taxon>Cylindrotheca</taxon>
    </lineage>
</organism>
<dbReference type="Gene3D" id="3.40.50.150">
    <property type="entry name" value="Vaccinia Virus protein VP39"/>
    <property type="match status" value="1"/>
</dbReference>
<dbReference type="InterPro" id="IPR052356">
    <property type="entry name" value="Thiol_S-MT"/>
</dbReference>
<reference evidence="1" key="1">
    <citation type="submission" date="2023-08" db="EMBL/GenBank/DDBJ databases">
        <authorList>
            <person name="Audoor S."/>
            <person name="Bilcke G."/>
        </authorList>
    </citation>
    <scope>NUCLEOTIDE SEQUENCE</scope>
</reference>
<keyword evidence="2" id="KW-1185">Reference proteome</keyword>
<evidence type="ECO:0000313" key="1">
    <source>
        <dbReference type="EMBL" id="CAJ1946442.1"/>
    </source>
</evidence>
<dbReference type="PANTHER" id="PTHR45036">
    <property type="entry name" value="METHYLTRANSFERASE LIKE 7B"/>
    <property type="match status" value="1"/>
</dbReference>
<dbReference type="Proteomes" id="UP001295423">
    <property type="component" value="Unassembled WGS sequence"/>
</dbReference>
<dbReference type="AlphaFoldDB" id="A0AAD2CXJ4"/>
<comment type="caution">
    <text evidence="1">The sequence shown here is derived from an EMBL/GenBank/DDBJ whole genome shotgun (WGS) entry which is preliminary data.</text>
</comment>
<dbReference type="Pfam" id="PF13489">
    <property type="entry name" value="Methyltransf_23"/>
    <property type="match status" value="1"/>
</dbReference>
<sequence>MTVTLAPITVPLLGLISIAMATPLRQTLFSMFIPRCMNKVDEEFSEERTKLLSTITGGSVLDVGSGGGAYFRYFSKADRVVAVEPQEIVYPKLNEAAKQNGLVDSSKDFSIVGDLKDVEGTFDHVVFGNVLCEVPNVDEALQQVDKLLAPGGRVYFSEHIGRPTGTWIRLFQDWYNPLHCHMTLGCNCNRDSLDKIRSMKNWDVVSWKYEHFQVCMGPFVMGLAVKKD</sequence>
<dbReference type="InterPro" id="IPR029063">
    <property type="entry name" value="SAM-dependent_MTases_sf"/>
</dbReference>
<evidence type="ECO:0008006" key="3">
    <source>
        <dbReference type="Google" id="ProtNLM"/>
    </source>
</evidence>
<dbReference type="PANTHER" id="PTHR45036:SF1">
    <property type="entry name" value="METHYLTRANSFERASE LIKE 7A"/>
    <property type="match status" value="1"/>
</dbReference>
<protein>
    <recommendedName>
        <fullName evidence="3">Methyltransferase type 11 domain-containing protein</fullName>
    </recommendedName>
</protein>